<protein>
    <submittedName>
        <fullName evidence="1">Uncharacterized protein</fullName>
    </submittedName>
</protein>
<dbReference type="AlphaFoldDB" id="A0AAV0RMR6"/>
<evidence type="ECO:0000313" key="1">
    <source>
        <dbReference type="EMBL" id="CAI0558556.1"/>
    </source>
</evidence>
<accession>A0AAV0RMR6</accession>
<proteinExistence type="predicted"/>
<reference evidence="1" key="1">
    <citation type="submission" date="2022-08" db="EMBL/GenBank/DDBJ databases">
        <authorList>
            <person name="Gutierrez-Valencia J."/>
        </authorList>
    </citation>
    <scope>NUCLEOTIDE SEQUENCE</scope>
</reference>
<evidence type="ECO:0000313" key="2">
    <source>
        <dbReference type="Proteomes" id="UP001154282"/>
    </source>
</evidence>
<organism evidence="1 2">
    <name type="scientific">Linum tenue</name>
    <dbReference type="NCBI Taxonomy" id="586396"/>
    <lineage>
        <taxon>Eukaryota</taxon>
        <taxon>Viridiplantae</taxon>
        <taxon>Streptophyta</taxon>
        <taxon>Embryophyta</taxon>
        <taxon>Tracheophyta</taxon>
        <taxon>Spermatophyta</taxon>
        <taxon>Magnoliopsida</taxon>
        <taxon>eudicotyledons</taxon>
        <taxon>Gunneridae</taxon>
        <taxon>Pentapetalae</taxon>
        <taxon>rosids</taxon>
        <taxon>fabids</taxon>
        <taxon>Malpighiales</taxon>
        <taxon>Linaceae</taxon>
        <taxon>Linum</taxon>
    </lineage>
</organism>
<gene>
    <name evidence="1" type="ORF">LITE_LOCUS48825</name>
</gene>
<keyword evidence="2" id="KW-1185">Reference proteome</keyword>
<dbReference type="Proteomes" id="UP001154282">
    <property type="component" value="Unassembled WGS sequence"/>
</dbReference>
<comment type="caution">
    <text evidence="1">The sequence shown here is derived from an EMBL/GenBank/DDBJ whole genome shotgun (WGS) entry which is preliminary data.</text>
</comment>
<dbReference type="EMBL" id="CAMGYJ010000011">
    <property type="protein sequence ID" value="CAI0558556.1"/>
    <property type="molecule type" value="Genomic_DNA"/>
</dbReference>
<name>A0AAV0RMR6_9ROSI</name>
<sequence length="17" mass="1952">MKIRAKRLVVLCVPIVI</sequence>